<dbReference type="InterPro" id="IPR002347">
    <property type="entry name" value="SDR_fam"/>
</dbReference>
<evidence type="ECO:0000256" key="14">
    <source>
        <dbReference type="ARBA" id="ARBA00048631"/>
    </source>
</evidence>
<evidence type="ECO:0000256" key="5">
    <source>
        <dbReference type="ARBA" id="ARBA00023098"/>
    </source>
</evidence>
<evidence type="ECO:0000256" key="3">
    <source>
        <dbReference type="ARBA" id="ARBA00022857"/>
    </source>
</evidence>
<evidence type="ECO:0000256" key="11">
    <source>
        <dbReference type="ARBA" id="ARBA00030890"/>
    </source>
</evidence>
<comment type="catalytic activity">
    <reaction evidence="12">
        <text>a (2E,4E)-dienoyl-CoA + NADPH + H(+) = a 4,5-saturated-(3E)-enoyl-CoA + NADP(+)</text>
        <dbReference type="Rhea" id="RHEA:45912"/>
        <dbReference type="ChEBI" id="CHEBI:15378"/>
        <dbReference type="ChEBI" id="CHEBI:57783"/>
        <dbReference type="ChEBI" id="CHEBI:58349"/>
        <dbReference type="ChEBI" id="CHEBI:85101"/>
        <dbReference type="ChEBI" id="CHEBI:85493"/>
        <dbReference type="EC" id="1.3.1.124"/>
    </reaction>
</comment>
<evidence type="ECO:0000256" key="16">
    <source>
        <dbReference type="SAM" id="MobiDB-lite"/>
    </source>
</evidence>
<keyword evidence="6" id="KW-0576">Peroxisome</keyword>
<evidence type="ECO:0000256" key="8">
    <source>
        <dbReference type="ARBA" id="ARBA00025939"/>
    </source>
</evidence>
<evidence type="ECO:0000256" key="2">
    <source>
        <dbReference type="ARBA" id="ARBA00022832"/>
    </source>
</evidence>
<comment type="catalytic activity">
    <reaction evidence="13">
        <text>a (2E,4Z)-dienoyl-CoA + NADPH + H(+) = a 4,5-saturated-(3E)-enoyl-CoA + NADP(+)</text>
        <dbReference type="Rhea" id="RHEA:61892"/>
        <dbReference type="ChEBI" id="CHEBI:15378"/>
        <dbReference type="ChEBI" id="CHEBI:57783"/>
        <dbReference type="ChEBI" id="CHEBI:58349"/>
        <dbReference type="ChEBI" id="CHEBI:85099"/>
        <dbReference type="ChEBI" id="CHEBI:85493"/>
        <dbReference type="EC" id="1.3.1.124"/>
    </reaction>
</comment>
<keyword evidence="4" id="KW-0560">Oxidoreductase</keyword>
<accession>A0A8C2XV98</accession>
<feature type="region of interest" description="Disordered" evidence="16">
    <location>
        <begin position="323"/>
        <end position="348"/>
    </location>
</feature>
<dbReference type="PRINTS" id="PR00081">
    <property type="entry name" value="GDHRDH"/>
</dbReference>
<comment type="subcellular location">
    <subcellularLocation>
        <location evidence="1">Peroxisome</location>
    </subcellularLocation>
</comment>
<organism evidence="17">
    <name type="scientific">Capra hircus</name>
    <name type="common">Goat</name>
    <dbReference type="NCBI Taxonomy" id="9925"/>
    <lineage>
        <taxon>Eukaryota</taxon>
        <taxon>Metazoa</taxon>
        <taxon>Chordata</taxon>
        <taxon>Craniata</taxon>
        <taxon>Vertebrata</taxon>
        <taxon>Euteleostomi</taxon>
        <taxon>Mammalia</taxon>
        <taxon>Eutheria</taxon>
        <taxon>Laurasiatheria</taxon>
        <taxon>Artiodactyla</taxon>
        <taxon>Ruminantia</taxon>
        <taxon>Pecora</taxon>
        <taxon>Bovidae</taxon>
        <taxon>Caprinae</taxon>
        <taxon>Capra</taxon>
    </lineage>
</organism>
<dbReference type="PANTHER" id="PTHR43296">
    <property type="entry name" value="PEROXISOMAL 2,4-DIENOYL-COA REDUCTASE"/>
    <property type="match status" value="1"/>
</dbReference>
<dbReference type="GO" id="GO:0008670">
    <property type="term" value="F:2,4-dienoyl-CoA reductase (NADPH) activity"/>
    <property type="evidence" value="ECO:0007669"/>
    <property type="project" value="InterPro"/>
</dbReference>
<evidence type="ECO:0000256" key="7">
    <source>
        <dbReference type="ARBA" id="ARBA00025787"/>
    </source>
</evidence>
<gene>
    <name evidence="17" type="primary">DECR2</name>
</gene>
<evidence type="ECO:0000256" key="9">
    <source>
        <dbReference type="ARBA" id="ARBA00026117"/>
    </source>
</evidence>
<proteinExistence type="inferred from homology"/>
<name>A0A8C2XV98_CAPHI</name>
<dbReference type="Gene3D" id="3.40.50.720">
    <property type="entry name" value="NAD(P)-binding Rossmann-like Domain"/>
    <property type="match status" value="1"/>
</dbReference>
<dbReference type="EC" id="1.3.1.124" evidence="9"/>
<comment type="subunit">
    <text evidence="8">Monomer, dimer and oligomer.</text>
</comment>
<evidence type="ECO:0000256" key="1">
    <source>
        <dbReference type="ARBA" id="ARBA00004275"/>
    </source>
</evidence>
<sequence>MAQPPADVSEDDCLPEYRHLFHPDLLQDKVAFITGGGSGIGFRIAEIFMRHGCHTVIASRSLPRVSMAARKLAAATSQRCLPLSLDVRAPLAITAAVEQALKEFGKIDILINCAAGNFLCPASALSSNAFKTVMDIDTLGTFNVSRVLYEKFFRDHGGVIVNITATLGARGQVLQVHAGSAKAAVDAMTRHLAVEWGPQNIRVNSLAPGPISGTEGLRRLGKASPAGAPLGTGPTVPPGALLPPGWDRPGVRDKPHGSPGGQSPSPAWGQFAQPCTGLGAGLGQLPLELELRSCWPREPHAKGPAEASRALAASRDRPCAGSTVGLLGPAQDNAAGVPSVTGCGSGEAGRGRWWPPGPGTCLNLFLPPRCPAGWPEGEGPGQPPAEAGEQDGNRPQCPLPGQPAGVLRDGGPAGG</sequence>
<keyword evidence="5" id="KW-0443">Lipid metabolism</keyword>
<reference evidence="17" key="2">
    <citation type="submission" date="2025-08" db="UniProtKB">
        <authorList>
            <consortium name="Ensembl"/>
        </authorList>
    </citation>
    <scope>IDENTIFICATION</scope>
</reference>
<evidence type="ECO:0000256" key="12">
    <source>
        <dbReference type="ARBA" id="ARBA00048009"/>
    </source>
</evidence>
<keyword evidence="3" id="KW-0521">NADP</keyword>
<protein>
    <recommendedName>
        <fullName evidence="10">Peroxisomal 2,4-dienoyl-CoA reductase [(3E)-enoyl-CoA-producing]</fullName>
        <ecNumber evidence="9">1.3.1.124</ecNumber>
    </recommendedName>
    <alternativeName>
        <fullName evidence="11">2,4-dienoyl-CoA reductase 2</fullName>
    </alternativeName>
</protein>
<reference evidence="17" key="1">
    <citation type="submission" date="2019-03" db="EMBL/GenBank/DDBJ databases">
        <title>Genome sequencing and reference-guided assembly of Black Bengal Goat (Capra hircus).</title>
        <authorList>
            <person name="Siddiki A.Z."/>
            <person name="Baten A."/>
            <person name="Billah M."/>
            <person name="Alam M.A.U."/>
            <person name="Shawrob K.S.M."/>
            <person name="Saha S."/>
            <person name="Chowdhury M."/>
            <person name="Rahman A.H."/>
            <person name="Stear M."/>
            <person name="Miah G."/>
            <person name="Das G.B."/>
            <person name="Hossain M.M."/>
            <person name="Kumkum M."/>
            <person name="Islam M.S."/>
            <person name="Mollah A.M."/>
            <person name="Ahsan A."/>
            <person name="Tusar F."/>
            <person name="Khan M.K.I."/>
        </authorList>
    </citation>
    <scope>NUCLEOTIDE SEQUENCE [LARGE SCALE GENOMIC DNA]</scope>
</reference>
<keyword evidence="2" id="KW-0276">Fatty acid metabolism</keyword>
<dbReference type="PANTHER" id="PTHR43296:SF2">
    <property type="entry name" value="PEROXISOMAL 2,4-DIENOYL-COA REDUCTASE [(3E)-ENOYL-COA-PRODUCING]"/>
    <property type="match status" value="1"/>
</dbReference>
<dbReference type="GO" id="GO:0009062">
    <property type="term" value="P:fatty acid catabolic process"/>
    <property type="evidence" value="ECO:0007669"/>
    <property type="project" value="InterPro"/>
</dbReference>
<comment type="function">
    <text evidence="15">Auxiliary enzyme of beta-oxidation. Participates in the degradation of unsaturated fatty enoyl-CoA esters having double bonds in both even- and odd-numbered positions in peroxisome. Catalyzes the NADP-dependent reduction of 2,4-dienoyl-CoA to yield trans-3-enoyl-CoA. Has activity towards short and medium chain 2,4-dienoyl-CoAs, but also towards 2,4,7,10,13,16,19-docosaheptaenoyl-CoA, suggesting that it does not constitute a rate limiting step in the peroxisomal degradation of docosahexaenoic acid.</text>
</comment>
<dbReference type="SUPFAM" id="SSF51735">
    <property type="entry name" value="NAD(P)-binding Rossmann-fold domains"/>
    <property type="match status" value="1"/>
</dbReference>
<evidence type="ECO:0000313" key="17">
    <source>
        <dbReference type="Ensembl" id="ENSCHIP00010025426.1"/>
    </source>
</evidence>
<evidence type="ECO:0000256" key="10">
    <source>
        <dbReference type="ARBA" id="ARBA00026221"/>
    </source>
</evidence>
<evidence type="ECO:0000256" key="6">
    <source>
        <dbReference type="ARBA" id="ARBA00023140"/>
    </source>
</evidence>
<evidence type="ECO:0000256" key="13">
    <source>
        <dbReference type="ARBA" id="ARBA00048340"/>
    </source>
</evidence>
<comment type="similarity">
    <text evidence="7">Belongs to the short-chain dehydrogenases/reductases (SDR) family. 2,4-dienoyl-CoA reductase subfamily.</text>
</comment>
<feature type="region of interest" description="Disordered" evidence="16">
    <location>
        <begin position="372"/>
        <end position="415"/>
    </location>
</feature>
<dbReference type="CDD" id="cd05369">
    <property type="entry name" value="TER_DECR_SDR_a"/>
    <property type="match status" value="1"/>
</dbReference>
<evidence type="ECO:0000256" key="15">
    <source>
        <dbReference type="ARBA" id="ARBA00053428"/>
    </source>
</evidence>
<dbReference type="Ensembl" id="ENSCHIT00010035867.1">
    <property type="protein sequence ID" value="ENSCHIP00010025426.1"/>
    <property type="gene ID" value="ENSCHIG00010018906.1"/>
</dbReference>
<dbReference type="GO" id="GO:0005778">
    <property type="term" value="C:peroxisomal membrane"/>
    <property type="evidence" value="ECO:0007669"/>
    <property type="project" value="UniProtKB-ARBA"/>
</dbReference>
<dbReference type="InterPro" id="IPR036291">
    <property type="entry name" value="NAD(P)-bd_dom_sf"/>
</dbReference>
<evidence type="ECO:0000256" key="4">
    <source>
        <dbReference type="ARBA" id="ARBA00023002"/>
    </source>
</evidence>
<dbReference type="FunFam" id="3.40.50.720:FF:000477">
    <property type="entry name" value="Peroxisomal 2,4-dienoyl-CoA reductase"/>
    <property type="match status" value="1"/>
</dbReference>
<feature type="region of interest" description="Disordered" evidence="16">
    <location>
        <begin position="212"/>
        <end position="272"/>
    </location>
</feature>
<comment type="catalytic activity">
    <reaction evidence="14">
        <text>(2E,4Z,7Z,10Z,13Z,16Z,19Z)-docosaheptaenoyl-CoA + NADPH + H(+) = (3E,7Z,10Z,13Z,16Z,19Z)-docosahexaenoyl-CoA + NADP(+)</text>
        <dbReference type="Rhea" id="RHEA:44920"/>
        <dbReference type="ChEBI" id="CHEBI:15378"/>
        <dbReference type="ChEBI" id="CHEBI:57783"/>
        <dbReference type="ChEBI" id="CHEBI:58349"/>
        <dbReference type="ChEBI" id="CHEBI:77559"/>
        <dbReference type="ChEBI" id="CHEBI:84791"/>
    </reaction>
</comment>
<dbReference type="AlphaFoldDB" id="A0A8C2XV98"/>
<dbReference type="Pfam" id="PF00106">
    <property type="entry name" value="adh_short"/>
    <property type="match status" value="1"/>
</dbReference>
<dbReference type="InterPro" id="IPR045017">
    <property type="entry name" value="DECR2-like"/>
</dbReference>